<dbReference type="PANTHER" id="PTHR35218:SF9">
    <property type="entry name" value="ENDONUCLEASE_EXONUCLEASE_PHOSPHATASE DOMAIN-CONTAINING PROTEIN"/>
    <property type="match status" value="1"/>
</dbReference>
<feature type="compositionally biased region" description="Basic and acidic residues" evidence="1">
    <location>
        <begin position="156"/>
        <end position="167"/>
    </location>
</feature>
<feature type="domain" description="Reverse transcriptase" evidence="2">
    <location>
        <begin position="746"/>
        <end position="802"/>
    </location>
</feature>
<dbReference type="Proteomes" id="UP001153555">
    <property type="component" value="Unassembled WGS sequence"/>
</dbReference>
<feature type="compositionally biased region" description="Polar residues" evidence="1">
    <location>
        <begin position="142"/>
        <end position="155"/>
    </location>
</feature>
<dbReference type="EMBL" id="CACSLK010016728">
    <property type="protein sequence ID" value="CAA0817977.1"/>
    <property type="molecule type" value="Genomic_DNA"/>
</dbReference>
<dbReference type="Pfam" id="PF03372">
    <property type="entry name" value="Exo_endo_phos"/>
    <property type="match status" value="1"/>
</dbReference>
<sequence length="812" mass="93875">MDPEEITKLCEQLRLDLEESVVPMTESESEAGFAKLATCLVGKVIGNRNTNKEGLESVFRFIWKTRYSFQIEPKGINNIFLFQFGSVEDMKMVLNGGPWLFNKQVISLARPVGAGDISAIDFNVIPFWIHLLNLPLRRQNGRPISSTTNTNSPQHSSEHSVSKRERGNGVTQPVNNQVEDNSSESGHNMQKVQRHRYFLHQLCVCMVAHRKGGKGRRARHIQPEKERNGGLCSAESPNSMSCLCWNVQGLGNPCTVKSLQALVGKVSPDLVFLSETRLFGAKAANIRYLLNFGGNFVVDCQGKSGGLMLLWSDNWEVEIISYSAAHIHAHIKDHNNKCWRFTGVYGQPRMENRHHTWELIKRLQPLSNLPWLCGGDFSETILLSEQKGGSFRNQATSRDFQMTLNHCNLLNFHFQGRRFTWNNKRKGTENIQARLDRFVATEEWQNEFPEAWIEHLPFQFSDHRPIILHHDNHLKFQGPQKIRPFRFEPFWLREKSLCAVVREGWEEEHALESNRDTPSYFIRKLTACSKKLKEWSKQNFVGWRKKLRENEKRLQELYDSPNSENLMEDIHILEQEVHQLLAREEIFWKQRARVDWLKEGDRNTRFFHNRAKERFRRNRIDRIQNDQGAWLTNEEEIVRQVTTFFHHLFSSRRPTEEKIRLITENVGCGISSDEACLLDAPFTEKDVLDALMSIDPYKAPGADGFHAIFYQKYWELIKNDVTSVCLNILNNGYSMQGLNDTVIALIPKKKNPVRVIDYRPISLCTVLYKIISKAIASRLKVVLDPLISANQSAFVPNRLITDNAILAFELLH</sequence>
<reference evidence="5" key="1">
    <citation type="submission" date="2019-12" db="EMBL/GenBank/DDBJ databases">
        <authorList>
            <person name="Scholes J."/>
        </authorList>
    </citation>
    <scope>NUCLEOTIDE SEQUENCE</scope>
</reference>
<dbReference type="Pfam" id="PF00078">
    <property type="entry name" value="RVT_1"/>
    <property type="match status" value="1"/>
</dbReference>
<organism evidence="5 6">
    <name type="scientific">Striga hermonthica</name>
    <name type="common">Purple witchweed</name>
    <name type="synonym">Buchnera hermonthica</name>
    <dbReference type="NCBI Taxonomy" id="68872"/>
    <lineage>
        <taxon>Eukaryota</taxon>
        <taxon>Viridiplantae</taxon>
        <taxon>Streptophyta</taxon>
        <taxon>Embryophyta</taxon>
        <taxon>Tracheophyta</taxon>
        <taxon>Spermatophyta</taxon>
        <taxon>Magnoliopsida</taxon>
        <taxon>eudicotyledons</taxon>
        <taxon>Gunneridae</taxon>
        <taxon>Pentapetalae</taxon>
        <taxon>asterids</taxon>
        <taxon>lamiids</taxon>
        <taxon>Lamiales</taxon>
        <taxon>Orobanchaceae</taxon>
        <taxon>Buchnereae</taxon>
        <taxon>Striga</taxon>
    </lineage>
</organism>
<name>A0A9N7MRR2_STRHE</name>
<evidence type="ECO:0000313" key="6">
    <source>
        <dbReference type="Proteomes" id="UP001153555"/>
    </source>
</evidence>
<evidence type="ECO:0000313" key="5">
    <source>
        <dbReference type="EMBL" id="CAA0817977.1"/>
    </source>
</evidence>
<dbReference type="InterPro" id="IPR000477">
    <property type="entry name" value="RT_dom"/>
</dbReference>
<feature type="domain" description="DUF4283" evidence="4">
    <location>
        <begin position="36"/>
        <end position="109"/>
    </location>
</feature>
<evidence type="ECO:0000256" key="1">
    <source>
        <dbReference type="SAM" id="MobiDB-lite"/>
    </source>
</evidence>
<evidence type="ECO:0000259" key="4">
    <source>
        <dbReference type="Pfam" id="PF14111"/>
    </source>
</evidence>
<protein>
    <recommendedName>
        <fullName evidence="7">Reverse transcriptase domain-containing protein</fullName>
    </recommendedName>
</protein>
<dbReference type="PANTHER" id="PTHR35218">
    <property type="entry name" value="RNASE H DOMAIN-CONTAINING PROTEIN"/>
    <property type="match status" value="1"/>
</dbReference>
<dbReference type="InterPro" id="IPR036691">
    <property type="entry name" value="Endo/exonu/phosph_ase_sf"/>
</dbReference>
<dbReference type="SUPFAM" id="SSF56219">
    <property type="entry name" value="DNase I-like"/>
    <property type="match status" value="1"/>
</dbReference>
<evidence type="ECO:0000259" key="3">
    <source>
        <dbReference type="Pfam" id="PF03372"/>
    </source>
</evidence>
<dbReference type="InterPro" id="IPR025558">
    <property type="entry name" value="DUF4283"/>
</dbReference>
<dbReference type="Gene3D" id="3.60.10.10">
    <property type="entry name" value="Endonuclease/exonuclease/phosphatase"/>
    <property type="match status" value="1"/>
</dbReference>
<accession>A0A9N7MRR2</accession>
<feature type="compositionally biased region" description="Polar residues" evidence="1">
    <location>
        <begin position="169"/>
        <end position="189"/>
    </location>
</feature>
<dbReference type="Pfam" id="PF14111">
    <property type="entry name" value="DUF4283"/>
    <property type="match status" value="1"/>
</dbReference>
<gene>
    <name evidence="5" type="ORF">SHERM_17356</name>
</gene>
<proteinExistence type="predicted"/>
<dbReference type="GO" id="GO:0003824">
    <property type="term" value="F:catalytic activity"/>
    <property type="evidence" value="ECO:0007669"/>
    <property type="project" value="InterPro"/>
</dbReference>
<dbReference type="AlphaFoldDB" id="A0A9N7MRR2"/>
<feature type="domain" description="Endonuclease/exonuclease/phosphatase" evidence="3">
    <location>
        <begin position="244"/>
        <end position="463"/>
    </location>
</feature>
<dbReference type="OrthoDB" id="1744525at2759"/>
<evidence type="ECO:0000259" key="2">
    <source>
        <dbReference type="Pfam" id="PF00078"/>
    </source>
</evidence>
<feature type="region of interest" description="Disordered" evidence="1">
    <location>
        <begin position="142"/>
        <end position="189"/>
    </location>
</feature>
<dbReference type="InterPro" id="IPR005135">
    <property type="entry name" value="Endo/exonuclease/phosphatase"/>
</dbReference>
<comment type="caution">
    <text evidence="5">The sequence shown here is derived from an EMBL/GenBank/DDBJ whole genome shotgun (WGS) entry which is preliminary data.</text>
</comment>
<keyword evidence="6" id="KW-1185">Reference proteome</keyword>
<evidence type="ECO:0008006" key="7">
    <source>
        <dbReference type="Google" id="ProtNLM"/>
    </source>
</evidence>